<organism evidence="2 3">
    <name type="scientific">Halobacillus salinarum</name>
    <dbReference type="NCBI Taxonomy" id="2932257"/>
    <lineage>
        <taxon>Bacteria</taxon>
        <taxon>Bacillati</taxon>
        <taxon>Bacillota</taxon>
        <taxon>Bacilli</taxon>
        <taxon>Bacillales</taxon>
        <taxon>Bacillaceae</taxon>
        <taxon>Halobacillus</taxon>
    </lineage>
</organism>
<accession>A0ABY4ELX2</accession>
<evidence type="ECO:0000313" key="3">
    <source>
        <dbReference type="Proteomes" id="UP000831787"/>
    </source>
</evidence>
<dbReference type="Proteomes" id="UP000831787">
    <property type="component" value="Chromosome"/>
</dbReference>
<dbReference type="SUPFAM" id="SSF51658">
    <property type="entry name" value="Xylose isomerase-like"/>
    <property type="match status" value="1"/>
</dbReference>
<dbReference type="Gene3D" id="3.20.20.150">
    <property type="entry name" value="Divalent-metal-dependent TIM barrel enzymes"/>
    <property type="match status" value="1"/>
</dbReference>
<dbReference type="InterPro" id="IPR036237">
    <property type="entry name" value="Xyl_isomerase-like_sf"/>
</dbReference>
<dbReference type="EMBL" id="CP095073">
    <property type="protein sequence ID" value="UOQ45444.1"/>
    <property type="molecule type" value="Genomic_DNA"/>
</dbReference>
<dbReference type="PANTHER" id="PTHR12110:SF53">
    <property type="entry name" value="BLR5974 PROTEIN"/>
    <property type="match status" value="1"/>
</dbReference>
<keyword evidence="3" id="KW-1185">Reference proteome</keyword>
<evidence type="ECO:0000259" key="1">
    <source>
        <dbReference type="Pfam" id="PF01261"/>
    </source>
</evidence>
<dbReference type="InterPro" id="IPR013022">
    <property type="entry name" value="Xyl_isomerase-like_TIM-brl"/>
</dbReference>
<keyword evidence="2" id="KW-0413">Isomerase</keyword>
<evidence type="ECO:0000313" key="2">
    <source>
        <dbReference type="EMBL" id="UOQ45444.1"/>
    </source>
</evidence>
<sequence length="273" mass="30421">MKKGINAWCFPPELDAEGIFSLAEKLKYDGVELNLEDKAPGIFTMETSEEEILNVKSIADRHGMSIYSISTDLLWKYPLTANDEHTRLQGKAIVNTMLEFARLCGAQSVLVVPGLVTEDVSYAAAYERAVAAVREAAAKAEQLGIKIGVENVWNKFLYSPLEFRRFLEDVDSSHVGMYLDIGNVVRDGYPEHWIESLGDQLVQVHLKDFKEAVGDSAGFVPLLAGDVDWQKTAASLKKAGYRGYVAPEIPPHKHHYELLLKQTAEVVETFFGE</sequence>
<dbReference type="RefSeq" id="WP_244712175.1">
    <property type="nucleotide sequence ID" value="NZ_CP095073.1"/>
</dbReference>
<protein>
    <submittedName>
        <fullName evidence="2">Sugar phosphate isomerase/epimerase</fullName>
    </submittedName>
</protein>
<proteinExistence type="predicted"/>
<feature type="domain" description="Xylose isomerase-like TIM barrel" evidence="1">
    <location>
        <begin position="20"/>
        <end position="265"/>
    </location>
</feature>
<name>A0ABY4ELX2_9BACI</name>
<gene>
    <name evidence="2" type="ORF">MUN89_05715</name>
</gene>
<dbReference type="Pfam" id="PF01261">
    <property type="entry name" value="AP_endonuc_2"/>
    <property type="match status" value="1"/>
</dbReference>
<dbReference type="InterPro" id="IPR050312">
    <property type="entry name" value="IolE/XylAMocC-like"/>
</dbReference>
<reference evidence="2 3" key="1">
    <citation type="submission" date="2022-04" db="EMBL/GenBank/DDBJ databases">
        <title>Halobacillus sp. isolated from saltern.</title>
        <authorList>
            <person name="Won M."/>
            <person name="Lee C.-M."/>
            <person name="Woen H.-Y."/>
            <person name="Kwon S.-W."/>
        </authorList>
    </citation>
    <scope>NUCLEOTIDE SEQUENCE [LARGE SCALE GENOMIC DNA]</scope>
    <source>
        <strain evidence="2 3">SSBR10-3</strain>
    </source>
</reference>
<dbReference type="PANTHER" id="PTHR12110">
    <property type="entry name" value="HYDROXYPYRUVATE ISOMERASE"/>
    <property type="match status" value="1"/>
</dbReference>
<dbReference type="GO" id="GO:0016853">
    <property type="term" value="F:isomerase activity"/>
    <property type="evidence" value="ECO:0007669"/>
    <property type="project" value="UniProtKB-KW"/>
</dbReference>